<comment type="caution">
    <text evidence="3">The sequence shown here is derived from an EMBL/GenBank/DDBJ whole genome shotgun (WGS) entry which is preliminary data.</text>
</comment>
<dbReference type="Gene3D" id="1.20.5.510">
    <property type="entry name" value="Single helix bin"/>
    <property type="match status" value="1"/>
</dbReference>
<feature type="compositionally biased region" description="Polar residues" evidence="1">
    <location>
        <begin position="178"/>
        <end position="203"/>
    </location>
</feature>
<feature type="compositionally biased region" description="Polar residues" evidence="1">
    <location>
        <begin position="144"/>
        <end position="162"/>
    </location>
</feature>
<dbReference type="Proteomes" id="UP000521872">
    <property type="component" value="Unassembled WGS sequence"/>
</dbReference>
<feature type="compositionally biased region" description="Polar residues" evidence="1">
    <location>
        <begin position="212"/>
        <end position="246"/>
    </location>
</feature>
<gene>
    <name evidence="3" type="ORF">D9613_003168</name>
</gene>
<keyword evidence="2" id="KW-0812">Transmembrane</keyword>
<feature type="transmembrane region" description="Helical" evidence="2">
    <location>
        <begin position="260"/>
        <end position="282"/>
    </location>
</feature>
<dbReference type="AlphaFoldDB" id="A0A8H4QP79"/>
<keyword evidence="2" id="KW-0472">Membrane</keyword>
<evidence type="ECO:0000256" key="2">
    <source>
        <dbReference type="SAM" id="Phobius"/>
    </source>
</evidence>
<feature type="compositionally biased region" description="Low complexity" evidence="1">
    <location>
        <begin position="134"/>
        <end position="143"/>
    </location>
</feature>
<dbReference type="EMBL" id="JAACJL010000044">
    <property type="protein sequence ID" value="KAF4614704.1"/>
    <property type="molecule type" value="Genomic_DNA"/>
</dbReference>
<keyword evidence="2" id="KW-1133">Transmembrane helix</keyword>
<feature type="compositionally biased region" description="Low complexity" evidence="1">
    <location>
        <begin position="163"/>
        <end position="177"/>
    </location>
</feature>
<keyword evidence="4" id="KW-1185">Reference proteome</keyword>
<accession>A0A8H4QP79</accession>
<name>A0A8H4QP79_9AGAR</name>
<reference evidence="3 4" key="1">
    <citation type="submission" date="2019-12" db="EMBL/GenBank/DDBJ databases">
        <authorList>
            <person name="Floudas D."/>
            <person name="Bentzer J."/>
            <person name="Ahren D."/>
            <person name="Johansson T."/>
            <person name="Persson P."/>
            <person name="Tunlid A."/>
        </authorList>
    </citation>
    <scope>NUCLEOTIDE SEQUENCE [LARGE SCALE GENOMIC DNA]</scope>
    <source>
        <strain evidence="3 4">CBS 102.39</strain>
    </source>
</reference>
<evidence type="ECO:0000313" key="4">
    <source>
        <dbReference type="Proteomes" id="UP000521872"/>
    </source>
</evidence>
<evidence type="ECO:0000256" key="1">
    <source>
        <dbReference type="SAM" id="MobiDB-lite"/>
    </source>
</evidence>
<evidence type="ECO:0000313" key="3">
    <source>
        <dbReference type="EMBL" id="KAF4614704.1"/>
    </source>
</evidence>
<sequence>MASCPPSYAWAQNSKGLDPCGAAAELLRACQSDLPEQLPQLPFRGKNAYPVPSKELGLISDCSCSVPVYALVSACADCQNGTFPTWAIFSASCSEHSQKYPFNPPATPIPRWAFIDINLQPSFDRVIAQKLATSSDSTTANTTPIHPSTSTPKTTVAQSSTVSQAGEAAASAISTSSLTQTPTHGEDQSTSTPPSPAQNTHVTNHSDDGLSFTPTSSQLDTSPAITQGSNNIPNSDNGDSESTSSNALGTAKKSSSAGAIAGGVVGGLFALIILAGVLVWWARRRRRSRIAPSTAYLAQYGATRPQTSMSNRPLGLRTDSIAMSQHNSNSVSSYHDEDVRDSIYSTGDQKSRYAHPLASPGFHGP</sequence>
<organism evidence="3 4">
    <name type="scientific">Agrocybe pediades</name>
    <dbReference type="NCBI Taxonomy" id="84607"/>
    <lineage>
        <taxon>Eukaryota</taxon>
        <taxon>Fungi</taxon>
        <taxon>Dikarya</taxon>
        <taxon>Basidiomycota</taxon>
        <taxon>Agaricomycotina</taxon>
        <taxon>Agaricomycetes</taxon>
        <taxon>Agaricomycetidae</taxon>
        <taxon>Agaricales</taxon>
        <taxon>Agaricineae</taxon>
        <taxon>Strophariaceae</taxon>
        <taxon>Agrocybe</taxon>
    </lineage>
</organism>
<proteinExistence type="predicted"/>
<feature type="region of interest" description="Disordered" evidence="1">
    <location>
        <begin position="134"/>
        <end position="250"/>
    </location>
</feature>
<protein>
    <submittedName>
        <fullName evidence="3">Uncharacterized protein</fullName>
    </submittedName>
</protein>